<dbReference type="GO" id="GO:0022857">
    <property type="term" value="F:transmembrane transporter activity"/>
    <property type="evidence" value="ECO:0007669"/>
    <property type="project" value="InterPro"/>
</dbReference>
<feature type="transmembrane region" description="Helical" evidence="7">
    <location>
        <begin position="317"/>
        <end position="338"/>
    </location>
</feature>
<feature type="transmembrane region" description="Helical" evidence="7">
    <location>
        <begin position="259"/>
        <end position="278"/>
    </location>
</feature>
<dbReference type="EMBL" id="RQZG01000002">
    <property type="protein sequence ID" value="RRD06720.1"/>
    <property type="molecule type" value="Genomic_DNA"/>
</dbReference>
<evidence type="ECO:0000256" key="3">
    <source>
        <dbReference type="ARBA" id="ARBA00022475"/>
    </source>
</evidence>
<evidence type="ECO:0000256" key="7">
    <source>
        <dbReference type="SAM" id="Phobius"/>
    </source>
</evidence>
<evidence type="ECO:0000256" key="2">
    <source>
        <dbReference type="ARBA" id="ARBA00022448"/>
    </source>
</evidence>
<dbReference type="InterPro" id="IPR011701">
    <property type="entry name" value="MFS"/>
</dbReference>
<organism evidence="9 10">
    <name type="scientific">Arachnia propionica</name>
    <dbReference type="NCBI Taxonomy" id="1750"/>
    <lineage>
        <taxon>Bacteria</taxon>
        <taxon>Bacillati</taxon>
        <taxon>Actinomycetota</taxon>
        <taxon>Actinomycetes</taxon>
        <taxon>Propionibacteriales</taxon>
        <taxon>Propionibacteriaceae</taxon>
        <taxon>Arachnia</taxon>
    </lineage>
</organism>
<name>A0A3P1TBN6_9ACTN</name>
<protein>
    <submittedName>
        <fullName evidence="9">MFS transporter</fullName>
    </submittedName>
</protein>
<proteinExistence type="predicted"/>
<keyword evidence="2" id="KW-0813">Transport</keyword>
<feature type="transmembrane region" description="Helical" evidence="7">
    <location>
        <begin position="358"/>
        <end position="379"/>
    </location>
</feature>
<keyword evidence="3" id="KW-1003">Cell membrane</keyword>
<sequence>MLRQVGRSDSLGLLWRLPTALQLLVVSQFAFNVGFYLVVPFIAAHLSDDLALAGWIVGLVLGLRTFSQQGLFFLGGALADRFGIRRTILLGVSIRILGFVVTGMARDVWSIMLGVVLIGFAAALFSPAVESAITAWAGDLEQEGGPRRVEVIGLEVMASKLGTIVGPLLGGVLLVIPFATTCLVAAGIFGCILLAHLIWLPAGSRAGASSGIRESMGDVLGNRLFLLFALIHCTYLLSYNQLYLALPVELHRIGAPSANITWLFGLAAVLVIGGQLPVTRFVARWSVAKVLGWGYALMAAGFLGVAVLAVLPVLPGWLAYLSAVWFVLGLHLGQILVLPAARTVVAELAGGRRLGSHLGMLASVGGVAVLLGSTAIGVVLPRAATTSGLAFLPWLLLAVPPALSAVGAVAFSRRHLDPSSRKGNR</sequence>
<dbReference type="InterPro" id="IPR020846">
    <property type="entry name" value="MFS_dom"/>
</dbReference>
<feature type="transmembrane region" description="Helical" evidence="7">
    <location>
        <begin position="111"/>
        <end position="137"/>
    </location>
</feature>
<dbReference type="Gene3D" id="1.20.1250.20">
    <property type="entry name" value="MFS general substrate transporter like domains"/>
    <property type="match status" value="1"/>
</dbReference>
<dbReference type="InterPro" id="IPR050171">
    <property type="entry name" value="MFS_Transporters"/>
</dbReference>
<evidence type="ECO:0000256" key="6">
    <source>
        <dbReference type="ARBA" id="ARBA00023136"/>
    </source>
</evidence>
<evidence type="ECO:0000256" key="4">
    <source>
        <dbReference type="ARBA" id="ARBA00022692"/>
    </source>
</evidence>
<dbReference type="GO" id="GO:0005886">
    <property type="term" value="C:plasma membrane"/>
    <property type="evidence" value="ECO:0007669"/>
    <property type="project" value="UniProtKB-SubCell"/>
</dbReference>
<dbReference type="Proteomes" id="UP000280819">
    <property type="component" value="Unassembled WGS sequence"/>
</dbReference>
<dbReference type="PANTHER" id="PTHR23517">
    <property type="entry name" value="RESISTANCE PROTEIN MDTM, PUTATIVE-RELATED-RELATED"/>
    <property type="match status" value="1"/>
</dbReference>
<feature type="domain" description="Major facilitator superfamily (MFS) profile" evidence="8">
    <location>
        <begin position="20"/>
        <end position="416"/>
    </location>
</feature>
<feature type="transmembrane region" description="Helical" evidence="7">
    <location>
        <begin position="52"/>
        <end position="75"/>
    </location>
</feature>
<feature type="transmembrane region" description="Helical" evidence="7">
    <location>
        <begin position="175"/>
        <end position="199"/>
    </location>
</feature>
<reference evidence="9 10" key="1">
    <citation type="submission" date="2018-11" db="EMBL/GenBank/DDBJ databases">
        <title>Genomes From Bacteria Associated with the Canine Oral Cavity: a Test Case for Automated Genome-Based Taxonomic Assignment.</title>
        <authorList>
            <person name="Coil D.A."/>
            <person name="Jospin G."/>
            <person name="Darling A.E."/>
            <person name="Wallis C."/>
            <person name="Davis I.J."/>
            <person name="Harris S."/>
            <person name="Eisen J.A."/>
            <person name="Holcombe L.J."/>
            <person name="O'Flynn C."/>
        </authorList>
    </citation>
    <scope>NUCLEOTIDE SEQUENCE [LARGE SCALE GENOMIC DNA]</scope>
    <source>
        <strain evidence="9 10">OH887_COT-365</strain>
    </source>
</reference>
<feature type="transmembrane region" description="Helical" evidence="7">
    <location>
        <begin position="21"/>
        <end position="46"/>
    </location>
</feature>
<keyword evidence="5 7" id="KW-1133">Transmembrane helix</keyword>
<feature type="transmembrane region" description="Helical" evidence="7">
    <location>
        <begin position="149"/>
        <end position="169"/>
    </location>
</feature>
<evidence type="ECO:0000256" key="1">
    <source>
        <dbReference type="ARBA" id="ARBA00004651"/>
    </source>
</evidence>
<dbReference type="Pfam" id="PF07690">
    <property type="entry name" value="MFS_1"/>
    <property type="match status" value="1"/>
</dbReference>
<evidence type="ECO:0000313" key="9">
    <source>
        <dbReference type="EMBL" id="RRD06720.1"/>
    </source>
</evidence>
<evidence type="ECO:0000259" key="8">
    <source>
        <dbReference type="PROSITE" id="PS50850"/>
    </source>
</evidence>
<comment type="subcellular location">
    <subcellularLocation>
        <location evidence="1">Cell membrane</location>
        <topology evidence="1">Multi-pass membrane protein</topology>
    </subcellularLocation>
</comment>
<keyword evidence="6 7" id="KW-0472">Membrane</keyword>
<keyword evidence="4 7" id="KW-0812">Transmembrane</keyword>
<dbReference type="InterPro" id="IPR036259">
    <property type="entry name" value="MFS_trans_sf"/>
</dbReference>
<accession>A0A3P1TBN6</accession>
<dbReference type="SUPFAM" id="SSF103473">
    <property type="entry name" value="MFS general substrate transporter"/>
    <property type="match status" value="1"/>
</dbReference>
<feature type="transmembrane region" description="Helical" evidence="7">
    <location>
        <begin position="391"/>
        <end position="412"/>
    </location>
</feature>
<feature type="transmembrane region" description="Helical" evidence="7">
    <location>
        <begin position="290"/>
        <end position="311"/>
    </location>
</feature>
<dbReference type="PANTHER" id="PTHR23517:SF2">
    <property type="entry name" value="MULTIDRUG RESISTANCE PROTEIN MDTH"/>
    <property type="match status" value="1"/>
</dbReference>
<comment type="caution">
    <text evidence="9">The sequence shown here is derived from an EMBL/GenBank/DDBJ whole genome shotgun (WGS) entry which is preliminary data.</text>
</comment>
<gene>
    <name evidence="9" type="ORF">EII34_02695</name>
</gene>
<feature type="transmembrane region" description="Helical" evidence="7">
    <location>
        <begin position="87"/>
        <end position="105"/>
    </location>
</feature>
<dbReference type="AlphaFoldDB" id="A0A3P1TBN6"/>
<evidence type="ECO:0000256" key="5">
    <source>
        <dbReference type="ARBA" id="ARBA00022989"/>
    </source>
</evidence>
<dbReference type="OrthoDB" id="3285778at2"/>
<dbReference type="PROSITE" id="PS50850">
    <property type="entry name" value="MFS"/>
    <property type="match status" value="1"/>
</dbReference>
<evidence type="ECO:0000313" key="10">
    <source>
        <dbReference type="Proteomes" id="UP000280819"/>
    </source>
</evidence>
<feature type="transmembrane region" description="Helical" evidence="7">
    <location>
        <begin position="220"/>
        <end position="239"/>
    </location>
</feature>